<keyword evidence="7" id="KW-1185">Reference proteome</keyword>
<reference evidence="5 6" key="1">
    <citation type="submission" date="2018-07" db="EMBL/GenBank/DDBJ databases">
        <title>Parabacteroides acidifaciens nov. sp., isolated from human feces.</title>
        <authorList>
            <person name="Wang Y.J."/>
        </authorList>
    </citation>
    <scope>NUCLEOTIDE SEQUENCE [LARGE SCALE GENOMIC DNA]</scope>
    <source>
        <strain evidence="5 6">426-9</strain>
    </source>
</reference>
<evidence type="ECO:0000313" key="4">
    <source>
        <dbReference type="EMBL" id="MBC8603167.1"/>
    </source>
</evidence>
<feature type="domain" description="Phage capsid-like C-terminal" evidence="3">
    <location>
        <begin position="139"/>
        <end position="410"/>
    </location>
</feature>
<dbReference type="AlphaFoldDB" id="A0A3D8HAT7"/>
<dbReference type="EMBL" id="JACRTI010000048">
    <property type="protein sequence ID" value="MBC8603167.1"/>
    <property type="molecule type" value="Genomic_DNA"/>
</dbReference>
<comment type="caution">
    <text evidence="5">The sequence shown here is derived from an EMBL/GenBank/DDBJ whole genome shotgun (WGS) entry which is preliminary data.</text>
</comment>
<evidence type="ECO:0000256" key="2">
    <source>
        <dbReference type="SAM" id="Coils"/>
    </source>
</evidence>
<proteinExistence type="predicted"/>
<evidence type="ECO:0000313" key="5">
    <source>
        <dbReference type="EMBL" id="RDU48099.1"/>
    </source>
</evidence>
<dbReference type="NCBIfam" id="TIGR01554">
    <property type="entry name" value="major_cap_HK97"/>
    <property type="match status" value="1"/>
</dbReference>
<evidence type="ECO:0000313" key="6">
    <source>
        <dbReference type="Proteomes" id="UP000256321"/>
    </source>
</evidence>
<dbReference type="Gene3D" id="3.30.2400.10">
    <property type="entry name" value="Major capsid protein gp5"/>
    <property type="match status" value="1"/>
</dbReference>
<dbReference type="Proteomes" id="UP000256321">
    <property type="component" value="Unassembled WGS sequence"/>
</dbReference>
<reference evidence="4 7" key="2">
    <citation type="submission" date="2020-08" db="EMBL/GenBank/DDBJ databases">
        <title>Genome public.</title>
        <authorList>
            <person name="Liu C."/>
            <person name="Sun Q."/>
        </authorList>
    </citation>
    <scope>NUCLEOTIDE SEQUENCE [LARGE SCALE GENOMIC DNA]</scope>
    <source>
        <strain evidence="4 7">426_9</strain>
    </source>
</reference>
<dbReference type="EMBL" id="QREV01000048">
    <property type="protein sequence ID" value="RDU48099.1"/>
    <property type="molecule type" value="Genomic_DNA"/>
</dbReference>
<sequence>MARKRKDVQNELSQKLSDMRAIMDKPEEQEKLRALQAEVESLTEELNRINVDEAAERAIAASRIPDDVKEAARQFSFAKFFRELASGEGLSGVEQEMAQLAKEESSRSGIALKGIGIPVCVLNYSRAFGGNTAGTQADGGYTIATSLRYQEELRKRLVLASAGAQYLSGLVGNISVIDGKAITASWEGENTTVSDSKKGFSARNLSPKRLSLNVPVSKQLIIQSSFDVEQMIVSDILNAHAEALETAAINGSGSGQPTGLLNTSGIGSVIIGENGGAPTFKDMVDLETAIAIANADLGSLAYVTNAKVRGALKTTLRSAGVSGYIWEKDEVNGYRAYASNIVPSNIKKGTGENLSAAIFGNFNDLLICQWGGLDVISDPYALKKEAAIEITMNAYHDVFVRRAGSFAAIKDIIA</sequence>
<evidence type="ECO:0000256" key="1">
    <source>
        <dbReference type="ARBA" id="ARBA00004328"/>
    </source>
</evidence>
<feature type="coiled-coil region" evidence="2">
    <location>
        <begin position="25"/>
        <end position="52"/>
    </location>
</feature>
<comment type="subcellular location">
    <subcellularLocation>
        <location evidence="1">Virion</location>
    </subcellularLocation>
</comment>
<dbReference type="InterPro" id="IPR054612">
    <property type="entry name" value="Phage_capsid-like_C"/>
</dbReference>
<dbReference type="Proteomes" id="UP000629596">
    <property type="component" value="Unassembled WGS sequence"/>
</dbReference>
<dbReference type="InterPro" id="IPR024455">
    <property type="entry name" value="Phage_capsid"/>
</dbReference>
<evidence type="ECO:0000313" key="7">
    <source>
        <dbReference type="Proteomes" id="UP000629596"/>
    </source>
</evidence>
<protein>
    <submittedName>
        <fullName evidence="5">Phage major capsid protein</fullName>
    </submittedName>
</protein>
<dbReference type="RefSeq" id="WP_115500660.1">
    <property type="nucleotide sequence ID" value="NZ_JACRTI010000048.1"/>
</dbReference>
<dbReference type="Pfam" id="PF05065">
    <property type="entry name" value="Phage_capsid"/>
    <property type="match status" value="1"/>
</dbReference>
<dbReference type="SUPFAM" id="SSF56563">
    <property type="entry name" value="Major capsid protein gp5"/>
    <property type="match status" value="1"/>
</dbReference>
<gene>
    <name evidence="5" type="ORF">DWU89_16150</name>
    <name evidence="4" type="ORF">H8784_15760</name>
</gene>
<accession>A0A3D8HAT7</accession>
<name>A0A3D8HAT7_9BACT</name>
<keyword evidence="2" id="KW-0175">Coiled coil</keyword>
<organism evidence="5 6">
    <name type="scientific">Parabacteroides acidifaciens</name>
    <dbReference type="NCBI Taxonomy" id="2290935"/>
    <lineage>
        <taxon>Bacteria</taxon>
        <taxon>Pseudomonadati</taxon>
        <taxon>Bacteroidota</taxon>
        <taxon>Bacteroidia</taxon>
        <taxon>Bacteroidales</taxon>
        <taxon>Tannerellaceae</taxon>
        <taxon>Parabacteroides</taxon>
    </lineage>
</organism>
<evidence type="ECO:0000259" key="3">
    <source>
        <dbReference type="Pfam" id="PF05065"/>
    </source>
</evidence>